<dbReference type="InterPro" id="IPR029063">
    <property type="entry name" value="SAM-dependent_MTases_sf"/>
</dbReference>
<dbReference type="InterPro" id="IPR001077">
    <property type="entry name" value="COMT_C"/>
</dbReference>
<keyword evidence="3" id="KW-0949">S-adenosyl-L-methionine</keyword>
<dbReference type="PROSITE" id="PS51683">
    <property type="entry name" value="SAM_OMT_II"/>
    <property type="match status" value="1"/>
</dbReference>
<evidence type="ECO:0000256" key="3">
    <source>
        <dbReference type="ARBA" id="ARBA00022691"/>
    </source>
</evidence>
<feature type="domain" description="O-methyltransferase C-terminal" evidence="4">
    <location>
        <begin position="5"/>
        <end position="130"/>
    </location>
</feature>
<dbReference type="AlphaFoldDB" id="A0A835HIH6"/>
<evidence type="ECO:0000313" key="6">
    <source>
        <dbReference type="Proteomes" id="UP000631114"/>
    </source>
</evidence>
<sequence length="151" mass="16778">MLAPWHYLSAWLNENDPLTFEAAHGKDIWSYAAEHPRDSDLINDAMACDARCPAAYHCRGVVFELFVGVNTVVDVGGGDRTTLRALVKAFPGSRASTSTFHMWVIGSPRKQWGLNTLEGTCLLETVPKANISFSRSIFPSNSLVQLKYFRT</sequence>
<keyword evidence="6" id="KW-1185">Reference proteome</keyword>
<evidence type="ECO:0000256" key="2">
    <source>
        <dbReference type="ARBA" id="ARBA00022679"/>
    </source>
</evidence>
<proteinExistence type="predicted"/>
<dbReference type="Gene3D" id="3.40.50.150">
    <property type="entry name" value="Vaccinia Virus protein VP39"/>
    <property type="match status" value="1"/>
</dbReference>
<keyword evidence="1" id="KW-0489">Methyltransferase</keyword>
<comment type="caution">
    <text evidence="5">The sequence shown here is derived from an EMBL/GenBank/DDBJ whole genome shotgun (WGS) entry which is preliminary data.</text>
</comment>
<dbReference type="Pfam" id="PF00891">
    <property type="entry name" value="Methyltransf_2"/>
    <property type="match status" value="1"/>
</dbReference>
<evidence type="ECO:0000256" key="1">
    <source>
        <dbReference type="ARBA" id="ARBA00022603"/>
    </source>
</evidence>
<dbReference type="OrthoDB" id="1606438at2759"/>
<evidence type="ECO:0000313" key="5">
    <source>
        <dbReference type="EMBL" id="KAF9598922.1"/>
    </source>
</evidence>
<dbReference type="GO" id="GO:0008171">
    <property type="term" value="F:O-methyltransferase activity"/>
    <property type="evidence" value="ECO:0007669"/>
    <property type="project" value="InterPro"/>
</dbReference>
<keyword evidence="2" id="KW-0808">Transferase</keyword>
<name>A0A835HIH6_9MAGN</name>
<dbReference type="EMBL" id="JADFTS010000007">
    <property type="protein sequence ID" value="KAF9598922.1"/>
    <property type="molecule type" value="Genomic_DNA"/>
</dbReference>
<dbReference type="GO" id="GO:0032259">
    <property type="term" value="P:methylation"/>
    <property type="evidence" value="ECO:0007669"/>
    <property type="project" value="UniProtKB-KW"/>
</dbReference>
<organism evidence="5 6">
    <name type="scientific">Coptis chinensis</name>
    <dbReference type="NCBI Taxonomy" id="261450"/>
    <lineage>
        <taxon>Eukaryota</taxon>
        <taxon>Viridiplantae</taxon>
        <taxon>Streptophyta</taxon>
        <taxon>Embryophyta</taxon>
        <taxon>Tracheophyta</taxon>
        <taxon>Spermatophyta</taxon>
        <taxon>Magnoliopsida</taxon>
        <taxon>Ranunculales</taxon>
        <taxon>Ranunculaceae</taxon>
        <taxon>Coptidoideae</taxon>
        <taxon>Coptis</taxon>
    </lineage>
</organism>
<dbReference type="SUPFAM" id="SSF53335">
    <property type="entry name" value="S-adenosyl-L-methionine-dependent methyltransferases"/>
    <property type="match status" value="1"/>
</dbReference>
<gene>
    <name evidence="5" type="ORF">IFM89_033120</name>
</gene>
<accession>A0A835HIH6</accession>
<protein>
    <recommendedName>
        <fullName evidence="4">O-methyltransferase C-terminal domain-containing protein</fullName>
    </recommendedName>
</protein>
<dbReference type="InterPro" id="IPR016461">
    <property type="entry name" value="COMT-like"/>
</dbReference>
<evidence type="ECO:0000259" key="4">
    <source>
        <dbReference type="Pfam" id="PF00891"/>
    </source>
</evidence>
<reference evidence="5 6" key="1">
    <citation type="submission" date="2020-10" db="EMBL/GenBank/DDBJ databases">
        <title>The Coptis chinensis genome and diversification of protoberbering-type alkaloids.</title>
        <authorList>
            <person name="Wang B."/>
            <person name="Shu S."/>
            <person name="Song C."/>
            <person name="Liu Y."/>
        </authorList>
    </citation>
    <scope>NUCLEOTIDE SEQUENCE [LARGE SCALE GENOMIC DNA]</scope>
    <source>
        <strain evidence="5">HL-2020</strain>
        <tissue evidence="5">Leaf</tissue>
    </source>
</reference>
<dbReference type="Proteomes" id="UP000631114">
    <property type="component" value="Unassembled WGS sequence"/>
</dbReference>